<dbReference type="Proteomes" id="UP000799772">
    <property type="component" value="Unassembled WGS sequence"/>
</dbReference>
<proteinExistence type="predicted"/>
<accession>A0A9P4MB52</accession>
<evidence type="ECO:0000256" key="1">
    <source>
        <dbReference type="SAM" id="MobiDB-lite"/>
    </source>
</evidence>
<evidence type="ECO:0000313" key="3">
    <source>
        <dbReference type="Proteomes" id="UP000799772"/>
    </source>
</evidence>
<organism evidence="2 3">
    <name type="scientific">Rhizodiscina lignyota</name>
    <dbReference type="NCBI Taxonomy" id="1504668"/>
    <lineage>
        <taxon>Eukaryota</taxon>
        <taxon>Fungi</taxon>
        <taxon>Dikarya</taxon>
        <taxon>Ascomycota</taxon>
        <taxon>Pezizomycotina</taxon>
        <taxon>Dothideomycetes</taxon>
        <taxon>Pleosporomycetidae</taxon>
        <taxon>Aulographales</taxon>
        <taxon>Rhizodiscinaceae</taxon>
        <taxon>Rhizodiscina</taxon>
    </lineage>
</organism>
<sequence>MPPKATVVGDKSFPQSVVVTLVAQLVKNGGKPDYNLMSGYDAHKGGDTTQSGYEHQFRVVLAEAKELVKSLDKGVTYAPVPPKARGTATSPSKKRHGPPTGTDDEDDEPTPKPAKVTKKRAIKKQKVKKEPVDETEEDVEQQVALSPVDDDTFVDFALCSSDTGIAHNSTESVEPAQAYDDDATGIHTYGTWYYDASVELGGIHLELFPSV</sequence>
<gene>
    <name evidence="2" type="ORF">NA57DRAFT_74885</name>
</gene>
<protein>
    <submittedName>
        <fullName evidence="2">Uncharacterized protein</fullName>
    </submittedName>
</protein>
<dbReference type="EMBL" id="ML978125">
    <property type="protein sequence ID" value="KAF2099384.1"/>
    <property type="molecule type" value="Genomic_DNA"/>
</dbReference>
<feature type="region of interest" description="Disordered" evidence="1">
    <location>
        <begin position="76"/>
        <end position="142"/>
    </location>
</feature>
<feature type="compositionally biased region" description="Basic residues" evidence="1">
    <location>
        <begin position="115"/>
        <end position="127"/>
    </location>
</feature>
<reference evidence="2" key="1">
    <citation type="journal article" date="2020" name="Stud. Mycol.">
        <title>101 Dothideomycetes genomes: a test case for predicting lifestyles and emergence of pathogens.</title>
        <authorList>
            <person name="Haridas S."/>
            <person name="Albert R."/>
            <person name="Binder M."/>
            <person name="Bloem J."/>
            <person name="Labutti K."/>
            <person name="Salamov A."/>
            <person name="Andreopoulos B."/>
            <person name="Baker S."/>
            <person name="Barry K."/>
            <person name="Bills G."/>
            <person name="Bluhm B."/>
            <person name="Cannon C."/>
            <person name="Castanera R."/>
            <person name="Culley D."/>
            <person name="Daum C."/>
            <person name="Ezra D."/>
            <person name="Gonzalez J."/>
            <person name="Henrissat B."/>
            <person name="Kuo A."/>
            <person name="Liang C."/>
            <person name="Lipzen A."/>
            <person name="Lutzoni F."/>
            <person name="Magnuson J."/>
            <person name="Mondo S."/>
            <person name="Nolan M."/>
            <person name="Ohm R."/>
            <person name="Pangilinan J."/>
            <person name="Park H.-J."/>
            <person name="Ramirez L."/>
            <person name="Alfaro M."/>
            <person name="Sun H."/>
            <person name="Tritt A."/>
            <person name="Yoshinaga Y."/>
            <person name="Zwiers L.-H."/>
            <person name="Turgeon B."/>
            <person name="Goodwin S."/>
            <person name="Spatafora J."/>
            <person name="Crous P."/>
            <person name="Grigoriev I."/>
        </authorList>
    </citation>
    <scope>NUCLEOTIDE SEQUENCE</scope>
    <source>
        <strain evidence="2">CBS 133067</strain>
    </source>
</reference>
<dbReference type="OrthoDB" id="3938057at2759"/>
<comment type="caution">
    <text evidence="2">The sequence shown here is derived from an EMBL/GenBank/DDBJ whole genome shotgun (WGS) entry which is preliminary data.</text>
</comment>
<dbReference type="AlphaFoldDB" id="A0A9P4MB52"/>
<evidence type="ECO:0000313" key="2">
    <source>
        <dbReference type="EMBL" id="KAF2099384.1"/>
    </source>
</evidence>
<keyword evidence="3" id="KW-1185">Reference proteome</keyword>
<name>A0A9P4MB52_9PEZI</name>